<keyword evidence="4" id="KW-1185">Reference proteome</keyword>
<keyword evidence="2" id="KW-0732">Signal</keyword>
<evidence type="ECO:0000313" key="3">
    <source>
        <dbReference type="EMBL" id="CAL1286220.1"/>
    </source>
</evidence>
<reference evidence="3 4" key="1">
    <citation type="submission" date="2024-04" db="EMBL/GenBank/DDBJ databases">
        <authorList>
            <person name="Rising A."/>
            <person name="Reimegard J."/>
            <person name="Sonavane S."/>
            <person name="Akerstrom W."/>
            <person name="Nylinder S."/>
            <person name="Hedman E."/>
            <person name="Kallberg Y."/>
        </authorList>
    </citation>
    <scope>NUCLEOTIDE SEQUENCE [LARGE SCALE GENOMIC DNA]</scope>
</reference>
<feature type="compositionally biased region" description="Basic residues" evidence="1">
    <location>
        <begin position="277"/>
        <end position="286"/>
    </location>
</feature>
<organism evidence="3 4">
    <name type="scientific">Larinioides sclopetarius</name>
    <dbReference type="NCBI Taxonomy" id="280406"/>
    <lineage>
        <taxon>Eukaryota</taxon>
        <taxon>Metazoa</taxon>
        <taxon>Ecdysozoa</taxon>
        <taxon>Arthropoda</taxon>
        <taxon>Chelicerata</taxon>
        <taxon>Arachnida</taxon>
        <taxon>Araneae</taxon>
        <taxon>Araneomorphae</taxon>
        <taxon>Entelegynae</taxon>
        <taxon>Araneoidea</taxon>
        <taxon>Araneidae</taxon>
        <taxon>Larinioides</taxon>
    </lineage>
</organism>
<feature type="region of interest" description="Disordered" evidence="1">
    <location>
        <begin position="248"/>
        <end position="297"/>
    </location>
</feature>
<evidence type="ECO:0000256" key="2">
    <source>
        <dbReference type="SAM" id="SignalP"/>
    </source>
</evidence>
<feature type="signal peptide" evidence="2">
    <location>
        <begin position="1"/>
        <end position="36"/>
    </location>
</feature>
<feature type="compositionally biased region" description="Basic and acidic residues" evidence="1">
    <location>
        <begin position="248"/>
        <end position="276"/>
    </location>
</feature>
<evidence type="ECO:0000256" key="1">
    <source>
        <dbReference type="SAM" id="MobiDB-lite"/>
    </source>
</evidence>
<gene>
    <name evidence="3" type="ORF">LARSCL_LOCUS14119</name>
</gene>
<accession>A0AAV2AR40</accession>
<protein>
    <submittedName>
        <fullName evidence="3">Uncharacterized protein</fullName>
    </submittedName>
</protein>
<dbReference type="AlphaFoldDB" id="A0AAV2AR40"/>
<feature type="compositionally biased region" description="Basic and acidic residues" evidence="1">
    <location>
        <begin position="287"/>
        <end position="297"/>
    </location>
</feature>
<name>A0AAV2AR40_9ARAC</name>
<dbReference type="EMBL" id="CAXIEN010000200">
    <property type="protein sequence ID" value="CAL1286220.1"/>
    <property type="molecule type" value="Genomic_DNA"/>
</dbReference>
<proteinExistence type="predicted"/>
<comment type="caution">
    <text evidence="3">The sequence shown here is derived from an EMBL/GenBank/DDBJ whole genome shotgun (WGS) entry which is preliminary data.</text>
</comment>
<evidence type="ECO:0000313" key="4">
    <source>
        <dbReference type="Proteomes" id="UP001497382"/>
    </source>
</evidence>
<feature type="chain" id="PRO_5043483341" evidence="2">
    <location>
        <begin position="37"/>
        <end position="297"/>
    </location>
</feature>
<dbReference type="Proteomes" id="UP001497382">
    <property type="component" value="Unassembled WGS sequence"/>
</dbReference>
<sequence>MCCFLVLHLSNTTRHFAKMSLCLISIICLLVGLANSHTCPGGKLCDDGVCCPQSLTRLSYECCPYEFGCEFLGGCYLIPKSPKLDKVNQIPPSDPKDESSLEYTFDSSEEICCPRYISSDPLYDCCSDGCRFVGNYYLTPKRVKLDQDSVVEKDIFIQPSEPTGMFSIESTDRDIFIPPSSELKDMSSIESIHDSSGKFPVVQMGFFKNVWKKVKRTVKDAIKEKIKEAIDDTIKDTVKDTIKDKAKDTIKDKAKEPAKDKNKDMVKDNIKDSEKNKNKKIVKTKIKNKDNLASKRN</sequence>